<evidence type="ECO:0000313" key="2">
    <source>
        <dbReference type="EMBL" id="KIJ60512.1"/>
    </source>
</evidence>
<dbReference type="EMBL" id="KN839871">
    <property type="protein sequence ID" value="KIJ60512.1"/>
    <property type="molecule type" value="Genomic_DNA"/>
</dbReference>
<dbReference type="OrthoDB" id="2688297at2759"/>
<reference evidence="2 3" key="1">
    <citation type="submission" date="2014-04" db="EMBL/GenBank/DDBJ databases">
        <title>Evolutionary Origins and Diversification of the Mycorrhizal Mutualists.</title>
        <authorList>
            <consortium name="DOE Joint Genome Institute"/>
            <consortium name="Mycorrhizal Genomics Consortium"/>
            <person name="Kohler A."/>
            <person name="Kuo A."/>
            <person name="Nagy L.G."/>
            <person name="Floudas D."/>
            <person name="Copeland A."/>
            <person name="Barry K.W."/>
            <person name="Cichocki N."/>
            <person name="Veneault-Fourrey C."/>
            <person name="LaButti K."/>
            <person name="Lindquist E.A."/>
            <person name="Lipzen A."/>
            <person name="Lundell T."/>
            <person name="Morin E."/>
            <person name="Murat C."/>
            <person name="Riley R."/>
            <person name="Ohm R."/>
            <person name="Sun H."/>
            <person name="Tunlid A."/>
            <person name="Henrissat B."/>
            <person name="Grigoriev I.V."/>
            <person name="Hibbett D.S."/>
            <person name="Martin F."/>
        </authorList>
    </citation>
    <scope>NUCLEOTIDE SEQUENCE [LARGE SCALE GENOMIC DNA]</scope>
    <source>
        <strain evidence="2 3">MD-312</strain>
    </source>
</reference>
<sequence length="283" mass="31036">MFSRFSFSISRVLRFKSRRANKAPVTVPVPPPPPPKKVRGQSLRLEPVASPALQSLLSPVAHSPQLSPIPGVPGPIIIIGQDPIENYVVTEKVQHLTPDTVHLTVLEPPRRKRVSFDDQRAESSSPASSSLSPTPVSTTMGVDQVPPKPVPSPIALKSADSTELEAYAWEDVPGSADVPVKRKGEKRPMSLFSPRPTCSKSQRFSVPAVPSRPESMQRRASKRVSAMPPASGAKKEKRQSRWSREMNSVETQEGSVAKAPVFHAMVIEEDYHHADVGRYDRPL</sequence>
<feature type="region of interest" description="Disordered" evidence="1">
    <location>
        <begin position="179"/>
        <end position="256"/>
    </location>
</feature>
<feature type="compositionally biased region" description="Polar residues" evidence="1">
    <location>
        <begin position="245"/>
        <end position="254"/>
    </location>
</feature>
<feature type="compositionally biased region" description="Low complexity" evidence="1">
    <location>
        <begin position="123"/>
        <end position="139"/>
    </location>
</feature>
<proteinExistence type="predicted"/>
<evidence type="ECO:0000313" key="3">
    <source>
        <dbReference type="Proteomes" id="UP000053820"/>
    </source>
</evidence>
<gene>
    <name evidence="2" type="ORF">HYDPIDRAFT_32144</name>
</gene>
<keyword evidence="3" id="KW-1185">Reference proteome</keyword>
<dbReference type="AlphaFoldDB" id="A0A0C9WB32"/>
<organism evidence="2 3">
    <name type="scientific">Hydnomerulius pinastri MD-312</name>
    <dbReference type="NCBI Taxonomy" id="994086"/>
    <lineage>
        <taxon>Eukaryota</taxon>
        <taxon>Fungi</taxon>
        <taxon>Dikarya</taxon>
        <taxon>Basidiomycota</taxon>
        <taxon>Agaricomycotina</taxon>
        <taxon>Agaricomycetes</taxon>
        <taxon>Agaricomycetidae</taxon>
        <taxon>Boletales</taxon>
        <taxon>Boletales incertae sedis</taxon>
        <taxon>Leucogyrophana</taxon>
    </lineage>
</organism>
<accession>A0A0C9WB32</accession>
<evidence type="ECO:0000256" key="1">
    <source>
        <dbReference type="SAM" id="MobiDB-lite"/>
    </source>
</evidence>
<name>A0A0C9WB32_9AGAM</name>
<feature type="compositionally biased region" description="Basic and acidic residues" evidence="1">
    <location>
        <begin position="179"/>
        <end position="188"/>
    </location>
</feature>
<protein>
    <submittedName>
        <fullName evidence="2">Uncharacterized protein</fullName>
    </submittedName>
</protein>
<dbReference type="Proteomes" id="UP000053820">
    <property type="component" value="Unassembled WGS sequence"/>
</dbReference>
<dbReference type="HOGENOM" id="CLU_966753_0_0_1"/>
<feature type="region of interest" description="Disordered" evidence="1">
    <location>
        <begin position="112"/>
        <end position="155"/>
    </location>
</feature>